<evidence type="ECO:0000256" key="8">
    <source>
        <dbReference type="ARBA" id="ARBA00023136"/>
    </source>
</evidence>
<evidence type="ECO:0000256" key="1">
    <source>
        <dbReference type="ARBA" id="ARBA00004141"/>
    </source>
</evidence>
<evidence type="ECO:0000256" key="7">
    <source>
        <dbReference type="ARBA" id="ARBA00022989"/>
    </source>
</evidence>
<dbReference type="GO" id="GO:0035673">
    <property type="term" value="F:oligopeptide transmembrane transporter activity"/>
    <property type="evidence" value="ECO:0007669"/>
    <property type="project" value="InterPro"/>
</dbReference>
<comment type="similarity">
    <text evidence="2">Belongs to the oligopeptide OPT transporter family.</text>
</comment>
<keyword evidence="3" id="KW-0813">Transport</keyword>
<reference evidence="10" key="1">
    <citation type="submission" date="2023-03" db="EMBL/GenBank/DDBJ databases">
        <title>Massive genome expansion in bonnet fungi (Mycena s.s.) driven by repeated elements and novel gene families across ecological guilds.</title>
        <authorList>
            <consortium name="Lawrence Berkeley National Laboratory"/>
            <person name="Harder C.B."/>
            <person name="Miyauchi S."/>
            <person name="Viragh M."/>
            <person name="Kuo A."/>
            <person name="Thoen E."/>
            <person name="Andreopoulos B."/>
            <person name="Lu D."/>
            <person name="Skrede I."/>
            <person name="Drula E."/>
            <person name="Henrissat B."/>
            <person name="Morin E."/>
            <person name="Kohler A."/>
            <person name="Barry K."/>
            <person name="LaButti K."/>
            <person name="Morin E."/>
            <person name="Salamov A."/>
            <person name="Lipzen A."/>
            <person name="Mereny Z."/>
            <person name="Hegedus B."/>
            <person name="Baldrian P."/>
            <person name="Stursova M."/>
            <person name="Weitz H."/>
            <person name="Taylor A."/>
            <person name="Grigoriev I.V."/>
            <person name="Nagy L.G."/>
            <person name="Martin F."/>
            <person name="Kauserud H."/>
        </authorList>
    </citation>
    <scope>NUCLEOTIDE SEQUENCE</scope>
    <source>
        <strain evidence="10">CBHHK002</strain>
    </source>
</reference>
<feature type="transmembrane region" description="Helical" evidence="9">
    <location>
        <begin position="356"/>
        <end position="377"/>
    </location>
</feature>
<keyword evidence="6" id="KW-0653">Protein transport</keyword>
<evidence type="ECO:0000256" key="4">
    <source>
        <dbReference type="ARBA" id="ARBA00022692"/>
    </source>
</evidence>
<dbReference type="PANTHER" id="PTHR22601">
    <property type="entry name" value="ISP4 LIKE PROTEIN"/>
    <property type="match status" value="1"/>
</dbReference>
<keyword evidence="7 9" id="KW-1133">Transmembrane helix</keyword>
<dbReference type="NCBIfam" id="TIGR00727">
    <property type="entry name" value="ISP4_OPT"/>
    <property type="match status" value="1"/>
</dbReference>
<comment type="caution">
    <text evidence="10">The sequence shown here is derived from an EMBL/GenBank/DDBJ whole genome shotgun (WGS) entry which is preliminary data.</text>
</comment>
<keyword evidence="11" id="KW-1185">Reference proteome</keyword>
<dbReference type="AlphaFoldDB" id="A0AAD7F4F9"/>
<dbReference type="InterPro" id="IPR004813">
    <property type="entry name" value="OPT"/>
</dbReference>
<keyword evidence="8 9" id="KW-0472">Membrane</keyword>
<dbReference type="GO" id="GO:0015031">
    <property type="term" value="P:protein transport"/>
    <property type="evidence" value="ECO:0007669"/>
    <property type="project" value="UniProtKB-KW"/>
</dbReference>
<dbReference type="NCBIfam" id="TIGR00728">
    <property type="entry name" value="OPT_sfam"/>
    <property type="match status" value="1"/>
</dbReference>
<accession>A0AAD7F4F9</accession>
<proteinExistence type="inferred from homology"/>
<name>A0AAD7F4F9_9AGAR</name>
<dbReference type="InterPro" id="IPR004648">
    <property type="entry name" value="Oligpept_transpt"/>
</dbReference>
<keyword evidence="5" id="KW-0571">Peptide transport</keyword>
<feature type="transmembrane region" description="Helical" evidence="9">
    <location>
        <begin position="286"/>
        <end position="306"/>
    </location>
</feature>
<feature type="transmembrane region" description="Helical" evidence="9">
    <location>
        <begin position="435"/>
        <end position="455"/>
    </location>
</feature>
<feature type="transmembrane region" description="Helical" evidence="9">
    <location>
        <begin position="210"/>
        <end position="232"/>
    </location>
</feature>
<dbReference type="GO" id="GO:0016020">
    <property type="term" value="C:membrane"/>
    <property type="evidence" value="ECO:0007669"/>
    <property type="project" value="UniProtKB-SubCell"/>
</dbReference>
<feature type="transmembrane region" description="Helical" evidence="9">
    <location>
        <begin position="674"/>
        <end position="697"/>
    </location>
</feature>
<protein>
    <submittedName>
        <fullName evidence="10">Small oligopeptide transporter</fullName>
    </submittedName>
</protein>
<feature type="transmembrane region" description="Helical" evidence="9">
    <location>
        <begin position="628"/>
        <end position="653"/>
    </location>
</feature>
<feature type="transmembrane region" description="Helical" evidence="9">
    <location>
        <begin position="409"/>
        <end position="429"/>
    </location>
</feature>
<feature type="transmembrane region" description="Helical" evidence="9">
    <location>
        <begin position="44"/>
        <end position="62"/>
    </location>
</feature>
<feature type="transmembrane region" description="Helical" evidence="9">
    <location>
        <begin position="467"/>
        <end position="487"/>
    </location>
</feature>
<gene>
    <name evidence="10" type="ORF">DFH08DRAFT_678711</name>
</gene>
<dbReference type="Proteomes" id="UP001218218">
    <property type="component" value="Unassembled WGS sequence"/>
</dbReference>
<dbReference type="EMBL" id="JARIHO010000002">
    <property type="protein sequence ID" value="KAJ7366408.1"/>
    <property type="molecule type" value="Genomic_DNA"/>
</dbReference>
<evidence type="ECO:0000256" key="6">
    <source>
        <dbReference type="ARBA" id="ARBA00022927"/>
    </source>
</evidence>
<dbReference type="Pfam" id="PF03169">
    <property type="entry name" value="OPT"/>
    <property type="match status" value="1"/>
</dbReference>
<evidence type="ECO:0000256" key="5">
    <source>
        <dbReference type="ARBA" id="ARBA00022856"/>
    </source>
</evidence>
<evidence type="ECO:0000256" key="3">
    <source>
        <dbReference type="ARBA" id="ARBA00022448"/>
    </source>
</evidence>
<comment type="subcellular location">
    <subcellularLocation>
        <location evidence="1">Membrane</location>
        <topology evidence="1">Multi-pass membrane protein</topology>
    </subcellularLocation>
</comment>
<evidence type="ECO:0000256" key="9">
    <source>
        <dbReference type="SAM" id="Phobius"/>
    </source>
</evidence>
<feature type="transmembrane region" description="Helical" evidence="9">
    <location>
        <begin position="587"/>
        <end position="608"/>
    </location>
</feature>
<feature type="non-terminal residue" evidence="10">
    <location>
        <position position="1"/>
    </location>
</feature>
<keyword evidence="4 9" id="KW-0812">Transmembrane</keyword>
<evidence type="ECO:0000313" key="10">
    <source>
        <dbReference type="EMBL" id="KAJ7366408.1"/>
    </source>
</evidence>
<feature type="transmembrane region" description="Helical" evidence="9">
    <location>
        <begin position="68"/>
        <end position="88"/>
    </location>
</feature>
<evidence type="ECO:0000256" key="2">
    <source>
        <dbReference type="ARBA" id="ARBA00008807"/>
    </source>
</evidence>
<sequence length="781" mass="87910">AHFDDPNLDERFIIGLEDDSPYPEIRSAVANTDDPDMAVNTFRAWVLGLVCAITFSGLNQFLSFRFPSAAVGGVVVLILTFPVGRTWASYVPDWRIAGLTLNPGPFTIKEHVLIAVQPILYLGSGADRTIDIVAVQRVFYGQDYNFSCKFVVMSSQLIGYSMGGITRRFLVEPPSMIWPGNLVACVILNTFHSRTYSGAETRGGLSRGRFFAYAFLGSFAWHFFPGYIFQALSYFSWVTWIRPNDPVVAQLFGYNSVTSGMSIITFDWSQIALAGSPLVTPWWAQVNIFGGFLVFFWFLVPVLYFTNTWYGRFMPYATYDNQMHFYNVSAILTPESTLDLEAYRNYSPLFISSTFAMAYGTAFASITATVMHTMLYFRKYIWVQMRSTIHQQPDIHARLMSKYPQVPQWWYTVLCLSMVVFGIISIEVWPTGTPVWALVVALVLAFAYVVPVGIIQAITGQQVGLNVITELIVGYAVPGHPIAMMLFKTWGYNTMGQGNFAADLKLGHYMKIPPRTMFWGQVVGTIVAGTVQLGVQAWMFGHIEHICSPNQKDRFICPTVEVFGTSSIIVRVIGPELMFSKGQIYTLAEALLFFFLLGVGAPLIAWIIQQAYPNSFLRYVNELHSPLIFNGPGLIPPATALNYVPAAGVGFFFQYWIRRQLLPYSLSLWTKYNYVLAIGLDSGVAFTFLVIFFALQFPKNGVIGAKNILMWWGNTVTHTLCTLLPTSYDDRQNFRFPFPVQTTDHKVQARRCRHSHLGTNLGTLPVDIVLRPLIDLQMQPE</sequence>
<feature type="transmembrane region" description="Helical" evidence="9">
    <location>
        <begin position="518"/>
        <end position="540"/>
    </location>
</feature>
<evidence type="ECO:0000313" key="11">
    <source>
        <dbReference type="Proteomes" id="UP001218218"/>
    </source>
</evidence>
<organism evidence="10 11">
    <name type="scientific">Mycena albidolilacea</name>
    <dbReference type="NCBI Taxonomy" id="1033008"/>
    <lineage>
        <taxon>Eukaryota</taxon>
        <taxon>Fungi</taxon>
        <taxon>Dikarya</taxon>
        <taxon>Basidiomycota</taxon>
        <taxon>Agaricomycotina</taxon>
        <taxon>Agaricomycetes</taxon>
        <taxon>Agaricomycetidae</taxon>
        <taxon>Agaricales</taxon>
        <taxon>Marasmiineae</taxon>
        <taxon>Mycenaceae</taxon>
        <taxon>Mycena</taxon>
    </lineage>
</organism>